<name>A0A9D2G009_9BACT</name>
<dbReference type="CDD" id="cd00085">
    <property type="entry name" value="HNHc"/>
    <property type="match status" value="1"/>
</dbReference>
<reference evidence="3" key="1">
    <citation type="journal article" date="2021" name="PeerJ">
        <title>Extensive microbial diversity within the chicken gut microbiome revealed by metagenomics and culture.</title>
        <authorList>
            <person name="Gilroy R."/>
            <person name="Ravi A."/>
            <person name="Getino M."/>
            <person name="Pursley I."/>
            <person name="Horton D.L."/>
            <person name="Alikhan N.F."/>
            <person name="Baker D."/>
            <person name="Gharbi K."/>
            <person name="Hall N."/>
            <person name="Watson M."/>
            <person name="Adriaenssens E.M."/>
            <person name="Foster-Nyarko E."/>
            <person name="Jarju S."/>
            <person name="Secka A."/>
            <person name="Antonio M."/>
            <person name="Oren A."/>
            <person name="Chaudhuri R.R."/>
            <person name="La Ragione R."/>
            <person name="Hildebrand F."/>
            <person name="Pallen M.J."/>
        </authorList>
    </citation>
    <scope>NUCLEOTIDE SEQUENCE</scope>
    <source>
        <strain evidence="3">ChiHecec3B27-8219</strain>
    </source>
</reference>
<dbReference type="GO" id="GO:0004519">
    <property type="term" value="F:endonuclease activity"/>
    <property type="evidence" value="ECO:0007669"/>
    <property type="project" value="InterPro"/>
</dbReference>
<dbReference type="Gene3D" id="1.10.30.50">
    <property type="match status" value="1"/>
</dbReference>
<dbReference type="AlphaFoldDB" id="A0A9D2G009"/>
<gene>
    <name evidence="3" type="ORF">H9966_06930</name>
</gene>
<dbReference type="EMBL" id="DXBE01000050">
    <property type="protein sequence ID" value="HIZ69595.1"/>
    <property type="molecule type" value="Genomic_DNA"/>
</dbReference>
<dbReference type="InterPro" id="IPR003615">
    <property type="entry name" value="HNH_nuc"/>
</dbReference>
<evidence type="ECO:0000313" key="4">
    <source>
        <dbReference type="Proteomes" id="UP000824055"/>
    </source>
</evidence>
<organism evidence="3 4">
    <name type="scientific">Candidatus Prevotella avicola</name>
    <dbReference type="NCBI Taxonomy" id="2838738"/>
    <lineage>
        <taxon>Bacteria</taxon>
        <taxon>Pseudomonadati</taxon>
        <taxon>Bacteroidota</taxon>
        <taxon>Bacteroidia</taxon>
        <taxon>Bacteroidales</taxon>
        <taxon>Prevotellaceae</taxon>
        <taxon>Prevotella</taxon>
    </lineage>
</organism>
<dbReference type="Pfam" id="PF01844">
    <property type="entry name" value="HNH"/>
    <property type="match status" value="1"/>
</dbReference>
<sequence length="66" mass="7908">MYIHERDNWTEFKWDTSVLTVILEEVSRKLGLLYGRLSSPWKEGGRTVMENCQMLCRECNRRKADK</sequence>
<evidence type="ECO:0000259" key="2">
    <source>
        <dbReference type="Pfam" id="PF13776"/>
    </source>
</evidence>
<dbReference type="Pfam" id="PF13776">
    <property type="entry name" value="DUF4172"/>
    <property type="match status" value="1"/>
</dbReference>
<dbReference type="InterPro" id="IPR025230">
    <property type="entry name" value="DUF4172"/>
</dbReference>
<dbReference type="GO" id="GO:0003676">
    <property type="term" value="F:nucleic acid binding"/>
    <property type="evidence" value="ECO:0007669"/>
    <property type="project" value="InterPro"/>
</dbReference>
<evidence type="ECO:0000313" key="3">
    <source>
        <dbReference type="EMBL" id="HIZ69595.1"/>
    </source>
</evidence>
<feature type="domain" description="HNH" evidence="1">
    <location>
        <begin position="40"/>
        <end position="65"/>
    </location>
</feature>
<accession>A0A9D2G009</accession>
<dbReference type="Proteomes" id="UP000824055">
    <property type="component" value="Unassembled WGS sequence"/>
</dbReference>
<proteinExistence type="predicted"/>
<evidence type="ECO:0000259" key="1">
    <source>
        <dbReference type="Pfam" id="PF01844"/>
    </source>
</evidence>
<comment type="caution">
    <text evidence="3">The sequence shown here is derived from an EMBL/GenBank/DDBJ whole genome shotgun (WGS) entry which is preliminary data.</text>
</comment>
<dbReference type="InterPro" id="IPR002711">
    <property type="entry name" value="HNH"/>
</dbReference>
<reference evidence="3" key="2">
    <citation type="submission" date="2021-04" db="EMBL/GenBank/DDBJ databases">
        <authorList>
            <person name="Gilroy R."/>
        </authorList>
    </citation>
    <scope>NUCLEOTIDE SEQUENCE</scope>
    <source>
        <strain evidence="3">ChiHecec3B27-8219</strain>
    </source>
</reference>
<dbReference type="GO" id="GO:0008270">
    <property type="term" value="F:zinc ion binding"/>
    <property type="evidence" value="ECO:0007669"/>
    <property type="project" value="InterPro"/>
</dbReference>
<protein>
    <submittedName>
        <fullName evidence="3">DUF4172 domain-containing protein</fullName>
    </submittedName>
</protein>
<feature type="domain" description="DUF4172" evidence="2">
    <location>
        <begin position="2"/>
        <end position="39"/>
    </location>
</feature>